<accession>A0A0S4LAE1</accession>
<organism evidence="2 3">
    <name type="scientific">Candidatus Nitrospira nitrificans</name>
    <dbReference type="NCBI Taxonomy" id="1742973"/>
    <lineage>
        <taxon>Bacteria</taxon>
        <taxon>Pseudomonadati</taxon>
        <taxon>Nitrospirota</taxon>
        <taxon>Nitrospiria</taxon>
        <taxon>Nitrospirales</taxon>
        <taxon>Nitrospiraceae</taxon>
        <taxon>Nitrospira</taxon>
    </lineage>
</organism>
<feature type="compositionally biased region" description="Basic and acidic residues" evidence="1">
    <location>
        <begin position="35"/>
        <end position="59"/>
    </location>
</feature>
<dbReference type="Proteomes" id="UP000198736">
    <property type="component" value="Unassembled WGS sequence"/>
</dbReference>
<keyword evidence="3" id="KW-1185">Reference proteome</keyword>
<sequence>MMNREEFTQFLNELRAEYDLPPRFKKGSLMSPSEETDHYEDVLTEEECSRLQPQDDARS</sequence>
<protein>
    <submittedName>
        <fullName evidence="2">Uncharacterized protein</fullName>
    </submittedName>
</protein>
<feature type="region of interest" description="Disordered" evidence="1">
    <location>
        <begin position="23"/>
        <end position="59"/>
    </location>
</feature>
<evidence type="ECO:0000313" key="3">
    <source>
        <dbReference type="Proteomes" id="UP000198736"/>
    </source>
</evidence>
<dbReference type="AlphaFoldDB" id="A0A0S4LAE1"/>
<gene>
    <name evidence="2" type="ORF">COMA2_170022</name>
</gene>
<reference evidence="3" key="1">
    <citation type="submission" date="2015-10" db="EMBL/GenBank/DDBJ databases">
        <authorList>
            <person name="Luecker S."/>
            <person name="Luecker S."/>
        </authorList>
    </citation>
    <scope>NUCLEOTIDE SEQUENCE [LARGE SCALE GENOMIC DNA]</scope>
</reference>
<name>A0A0S4LAE1_9BACT</name>
<evidence type="ECO:0000256" key="1">
    <source>
        <dbReference type="SAM" id="MobiDB-lite"/>
    </source>
</evidence>
<proteinExistence type="predicted"/>
<evidence type="ECO:0000313" key="2">
    <source>
        <dbReference type="EMBL" id="CUS34469.1"/>
    </source>
</evidence>
<dbReference type="EMBL" id="CZPZ01000009">
    <property type="protein sequence ID" value="CUS34469.1"/>
    <property type="molecule type" value="Genomic_DNA"/>
</dbReference>